<dbReference type="Pfam" id="PF07521">
    <property type="entry name" value="RMMBL"/>
    <property type="match status" value="1"/>
</dbReference>
<dbReference type="GO" id="GO:0016787">
    <property type="term" value="F:hydrolase activity"/>
    <property type="evidence" value="ECO:0007669"/>
    <property type="project" value="UniProtKB-KW"/>
</dbReference>
<organism evidence="2 3">
    <name type="scientific">Finegoldia magna</name>
    <name type="common">Peptostreptococcus magnus</name>
    <dbReference type="NCBI Taxonomy" id="1260"/>
    <lineage>
        <taxon>Bacteria</taxon>
        <taxon>Bacillati</taxon>
        <taxon>Bacillota</taxon>
        <taxon>Tissierellia</taxon>
        <taxon>Tissierellales</taxon>
        <taxon>Peptoniphilaceae</taxon>
        <taxon>Finegoldia</taxon>
    </lineage>
</organism>
<evidence type="ECO:0000313" key="2">
    <source>
        <dbReference type="EMBL" id="OXZ37585.1"/>
    </source>
</evidence>
<dbReference type="InterPro" id="IPR036866">
    <property type="entry name" value="RibonucZ/Hydroxyglut_hydro"/>
</dbReference>
<name>A0A133MUX2_FINMA</name>
<protein>
    <submittedName>
        <fullName evidence="2">MBL fold hydrolase</fullName>
    </submittedName>
</protein>
<dbReference type="Proteomes" id="UP000215361">
    <property type="component" value="Unassembled WGS sequence"/>
</dbReference>
<proteinExistence type="predicted"/>
<keyword evidence="1 2" id="KW-0378">Hydrolase</keyword>
<reference evidence="3" key="1">
    <citation type="submission" date="2017-04" db="EMBL/GenBank/DDBJ databases">
        <title>Finegoldia magna isolated from orthopedic joint implant-associated infections.</title>
        <authorList>
            <person name="Bjorklund S."/>
            <person name="Bruggemann H."/>
            <person name="Jensen A."/>
            <person name="Hellmark B."/>
            <person name="Soderquist B."/>
        </authorList>
    </citation>
    <scope>NUCLEOTIDE SEQUENCE [LARGE SCALE GENOMIC DNA]</scope>
    <source>
        <strain evidence="3">08T492</strain>
    </source>
</reference>
<dbReference type="CDD" id="cd16295">
    <property type="entry name" value="TTHA0252-CPSF-like_MBL-fold"/>
    <property type="match status" value="1"/>
</dbReference>
<dbReference type="RefSeq" id="WP_002837738.1">
    <property type="nucleotide sequence ID" value="NZ_JAWGVI010000006.1"/>
</dbReference>
<dbReference type="InterPro" id="IPR022712">
    <property type="entry name" value="Beta_Casp"/>
</dbReference>
<dbReference type="Gene3D" id="3.40.50.10890">
    <property type="match status" value="1"/>
</dbReference>
<dbReference type="SMART" id="SM01027">
    <property type="entry name" value="Beta-Casp"/>
    <property type="match status" value="1"/>
</dbReference>
<evidence type="ECO:0000256" key="1">
    <source>
        <dbReference type="ARBA" id="ARBA00022801"/>
    </source>
</evidence>
<dbReference type="InterPro" id="IPR050698">
    <property type="entry name" value="MBL"/>
</dbReference>
<dbReference type="Pfam" id="PF00753">
    <property type="entry name" value="Lactamase_B"/>
    <property type="match status" value="1"/>
</dbReference>
<sequence length="539" mass="61754">MKITFLGAAQEVTGSCYIVETEKHKFMVDCGLFQGSKELEQKNHDEIDFSDVEFMLLTHAHIDHTGRIPLLYKNGFRKPIYCTKATKDLAEIMLMDSAKIQESDVEWENRKRQRSGKPLLSPLYTTIDAMSCISLFKGRFYDEVVKINEDIRVIFRDAGHMLGSSSLEIFITENKNTTKIIFSGDIGTSNNPILNNPYVLSGCDYLVMESTYGNRIHEPYKESVHELINIIEKVSAKGGTVIIPSFAVGRTQEIIYELNSYYDYQIKDHYEKKVPVYVDSPMALEATKAFMENTDLFNQKAKDYISSGDNVFEFENLHYVKNIDESKMLNSVKFPRVIISSSGMATAGRVRHHLKHNLWDEKNAVVFVGYQAQGSLGRILLDGVDEVKLFGETIKVNAKIFNLGGFSGHADQNNLMEFVDNMKIKPKKIFITHGENDGAEALSKLLIEKYNVEAIIPEIYSTEEFDPGNYNIEQEISTNRENNDLYEELEKIKKKIDRLYENKELFDHKNMDSEEYNQLNNQILDLKNKIMTINMITGE</sequence>
<evidence type="ECO:0000313" key="3">
    <source>
        <dbReference type="Proteomes" id="UP000215361"/>
    </source>
</evidence>
<accession>A0A133MUX2</accession>
<dbReference type="AlphaFoldDB" id="A0A133MUX2"/>
<gene>
    <name evidence="2" type="ORF">B9N56_05245</name>
</gene>
<dbReference type="Gene3D" id="3.60.15.10">
    <property type="entry name" value="Ribonuclease Z/Hydroxyacylglutathione hydrolase-like"/>
    <property type="match status" value="1"/>
</dbReference>
<dbReference type="EMBL" id="NDYI01000016">
    <property type="protein sequence ID" value="OXZ37585.1"/>
    <property type="molecule type" value="Genomic_DNA"/>
</dbReference>
<dbReference type="InterPro" id="IPR011108">
    <property type="entry name" value="RMMBL"/>
</dbReference>
<dbReference type="PANTHER" id="PTHR11203:SF37">
    <property type="entry name" value="INTEGRATOR COMPLEX SUBUNIT 11"/>
    <property type="match status" value="1"/>
</dbReference>
<dbReference type="InterPro" id="IPR001279">
    <property type="entry name" value="Metallo-B-lactamas"/>
</dbReference>
<dbReference type="Pfam" id="PF10996">
    <property type="entry name" value="Beta-Casp"/>
    <property type="match status" value="1"/>
</dbReference>
<dbReference type="GO" id="GO:0004521">
    <property type="term" value="F:RNA endonuclease activity"/>
    <property type="evidence" value="ECO:0007669"/>
    <property type="project" value="TreeGrafter"/>
</dbReference>
<dbReference type="SUPFAM" id="SSF56281">
    <property type="entry name" value="Metallo-hydrolase/oxidoreductase"/>
    <property type="match status" value="1"/>
</dbReference>
<dbReference type="SMART" id="SM00849">
    <property type="entry name" value="Lactamase_B"/>
    <property type="match status" value="1"/>
</dbReference>
<dbReference type="PANTHER" id="PTHR11203">
    <property type="entry name" value="CLEAVAGE AND POLYADENYLATION SPECIFICITY FACTOR FAMILY MEMBER"/>
    <property type="match status" value="1"/>
</dbReference>
<comment type="caution">
    <text evidence="2">The sequence shown here is derived from an EMBL/GenBank/DDBJ whole genome shotgun (WGS) entry which is preliminary data.</text>
</comment>